<feature type="compositionally biased region" description="Polar residues" evidence="6">
    <location>
        <begin position="568"/>
        <end position="577"/>
    </location>
</feature>
<dbReference type="Proteomes" id="UP000800092">
    <property type="component" value="Unassembled WGS sequence"/>
</dbReference>
<dbReference type="PANTHER" id="PTHR24207">
    <property type="entry name" value="ZYX102 PROTEIN"/>
    <property type="match status" value="1"/>
</dbReference>
<evidence type="ECO:0000256" key="3">
    <source>
        <dbReference type="ARBA" id="ARBA00022833"/>
    </source>
</evidence>
<proteinExistence type="predicted"/>
<feature type="compositionally biased region" description="Low complexity" evidence="6">
    <location>
        <begin position="458"/>
        <end position="477"/>
    </location>
</feature>
<feature type="compositionally biased region" description="Polar residues" evidence="6">
    <location>
        <begin position="154"/>
        <end position="169"/>
    </location>
</feature>
<keyword evidence="4 5" id="KW-0440">LIM domain</keyword>
<reference evidence="8" key="1">
    <citation type="journal article" date="2020" name="Stud. Mycol.">
        <title>101 Dothideomycetes genomes: a test case for predicting lifestyles and emergence of pathogens.</title>
        <authorList>
            <person name="Haridas S."/>
            <person name="Albert R."/>
            <person name="Binder M."/>
            <person name="Bloem J."/>
            <person name="Labutti K."/>
            <person name="Salamov A."/>
            <person name="Andreopoulos B."/>
            <person name="Baker S."/>
            <person name="Barry K."/>
            <person name="Bills G."/>
            <person name="Bluhm B."/>
            <person name="Cannon C."/>
            <person name="Castanera R."/>
            <person name="Culley D."/>
            <person name="Daum C."/>
            <person name="Ezra D."/>
            <person name="Gonzalez J."/>
            <person name="Henrissat B."/>
            <person name="Kuo A."/>
            <person name="Liang C."/>
            <person name="Lipzen A."/>
            <person name="Lutzoni F."/>
            <person name="Magnuson J."/>
            <person name="Mondo S."/>
            <person name="Nolan M."/>
            <person name="Ohm R."/>
            <person name="Pangilinan J."/>
            <person name="Park H.-J."/>
            <person name="Ramirez L."/>
            <person name="Alfaro M."/>
            <person name="Sun H."/>
            <person name="Tritt A."/>
            <person name="Yoshinaga Y."/>
            <person name="Zwiers L.-H."/>
            <person name="Turgeon B."/>
            <person name="Goodwin S."/>
            <person name="Spatafora J."/>
            <person name="Crous P."/>
            <person name="Grigoriev I."/>
        </authorList>
    </citation>
    <scope>NUCLEOTIDE SEQUENCE</scope>
    <source>
        <strain evidence="8">Tuck. ex Michener</strain>
    </source>
</reference>
<keyword evidence="2" id="KW-0677">Repeat</keyword>
<evidence type="ECO:0000313" key="9">
    <source>
        <dbReference type="Proteomes" id="UP000800092"/>
    </source>
</evidence>
<evidence type="ECO:0000259" key="7">
    <source>
        <dbReference type="PROSITE" id="PS50023"/>
    </source>
</evidence>
<evidence type="ECO:0000256" key="2">
    <source>
        <dbReference type="ARBA" id="ARBA00022737"/>
    </source>
</evidence>
<organism evidence="8 9">
    <name type="scientific">Viridothelium virens</name>
    <name type="common">Speckled blister lichen</name>
    <name type="synonym">Trypethelium virens</name>
    <dbReference type="NCBI Taxonomy" id="1048519"/>
    <lineage>
        <taxon>Eukaryota</taxon>
        <taxon>Fungi</taxon>
        <taxon>Dikarya</taxon>
        <taxon>Ascomycota</taxon>
        <taxon>Pezizomycotina</taxon>
        <taxon>Dothideomycetes</taxon>
        <taxon>Dothideomycetes incertae sedis</taxon>
        <taxon>Trypetheliales</taxon>
        <taxon>Trypetheliaceae</taxon>
        <taxon>Viridothelium</taxon>
    </lineage>
</organism>
<dbReference type="PANTHER" id="PTHR24207:SF2">
    <property type="entry name" value="ZYX102 PROTEIN"/>
    <property type="match status" value="1"/>
</dbReference>
<feature type="compositionally biased region" description="Basic and acidic residues" evidence="6">
    <location>
        <begin position="242"/>
        <end position="252"/>
    </location>
</feature>
<feature type="compositionally biased region" description="Basic and acidic residues" evidence="6">
    <location>
        <begin position="326"/>
        <end position="340"/>
    </location>
</feature>
<dbReference type="PROSITE" id="PS00478">
    <property type="entry name" value="LIM_DOMAIN_1"/>
    <property type="match status" value="1"/>
</dbReference>
<dbReference type="EMBL" id="ML991773">
    <property type="protein sequence ID" value="KAF2239097.1"/>
    <property type="molecule type" value="Genomic_DNA"/>
</dbReference>
<evidence type="ECO:0000256" key="6">
    <source>
        <dbReference type="SAM" id="MobiDB-lite"/>
    </source>
</evidence>
<dbReference type="CDD" id="cd08368">
    <property type="entry name" value="LIM"/>
    <property type="match status" value="1"/>
</dbReference>
<dbReference type="AlphaFoldDB" id="A0A6A6HM36"/>
<feature type="compositionally biased region" description="Polar residues" evidence="6">
    <location>
        <begin position="42"/>
        <end position="52"/>
    </location>
</feature>
<dbReference type="Pfam" id="PF00412">
    <property type="entry name" value="LIM"/>
    <property type="match status" value="2"/>
</dbReference>
<feature type="compositionally biased region" description="Pro residues" evidence="6">
    <location>
        <begin position="129"/>
        <end position="139"/>
    </location>
</feature>
<dbReference type="FunFam" id="2.10.110.10:FF:000105">
    <property type="entry name" value="Similar to LIM domain-containing protein"/>
    <property type="match status" value="1"/>
</dbReference>
<dbReference type="GO" id="GO:0030695">
    <property type="term" value="F:GTPase regulator activity"/>
    <property type="evidence" value="ECO:0007669"/>
    <property type="project" value="UniProtKB-ARBA"/>
</dbReference>
<dbReference type="SMART" id="SM00132">
    <property type="entry name" value="LIM"/>
    <property type="match status" value="2"/>
</dbReference>
<evidence type="ECO:0000256" key="5">
    <source>
        <dbReference type="PROSITE-ProRule" id="PRU00125"/>
    </source>
</evidence>
<feature type="compositionally biased region" description="Basic and acidic residues" evidence="6">
    <location>
        <begin position="308"/>
        <end position="317"/>
    </location>
</feature>
<protein>
    <recommendedName>
        <fullName evidence="7">LIM zinc-binding domain-containing protein</fullName>
    </recommendedName>
</protein>
<sequence>MADVMRPSSFLPAIKCSDCGQEIEISMMGDHVCSGPQDAAKPSSNSAQSRTVDNPFLKPSQGRDRLYSNPAKAAPPRIDPSAANRPFLGRGQTTPSSGYSNYSRTPSPLSPQSRTKSPRPLARSTTSPLPRPYDPPSPEFPSSNLDCAFPPFPTSRSGTPDSTNSSAPKTQDRSRKFNAEPDTLYASAQAGSNNTGILQRIKTISPGPFTERPNGDWQDLKSPNNATASRHRRTATTSSVRDSLRSSSSEKKGRGRRPSGSILDRGYGSIAAKADTKETDQLSAGNASANIKKPPPRPARPTENVDWFLHDLSRREPQSTGQRLSQETRSKTFPLRKESQDDTDSAPPSHARTFSASSHTRHPSLPSNPKAGAARPSLMSRNAAKVEQPKYPNAYEAERNGLRNRSGSRSGMRPDLQQLNPPPLPPPSSRRPSLASGTSHRRAESSSSSGSDGRRYGSKSTPPTSASSSMSSTASSAELFSKPSAVPSRPATSQGRIGTSLRAKPGSQQFQSLNAFAEPAVPSSTMNRPNAPRPLGAPNQAPIEDGPESPMDPAIQRGLFNSPPFSGVSKSVPQIPSKSRAPSLSKPLPPEPPPQSVPSAPKLDTPPSPKSDPLPPKVDPSPMQKRPLATKGNCRGCGEPIIGKSIKAADGRLTGRYHKQCFVCKTCASPFATTSFYVLGDHPYCEQHYHTLNHSLCHTCTRGIEGEYLETEARQKYHPSCFTCGQCGVVLARDYFDVGDGVYCERHAFGQVGQHAGSGSGGGLLGVGLGVGMGGARRNPERRTTRLMMM</sequence>
<dbReference type="GO" id="GO:0046872">
    <property type="term" value="F:metal ion binding"/>
    <property type="evidence" value="ECO:0007669"/>
    <property type="project" value="UniProtKB-KW"/>
</dbReference>
<feature type="compositionally biased region" description="Basic and acidic residues" evidence="6">
    <location>
        <begin position="170"/>
        <end position="179"/>
    </location>
</feature>
<feature type="domain" description="LIM zinc-binding" evidence="7">
    <location>
        <begin position="696"/>
        <end position="754"/>
    </location>
</feature>
<dbReference type="Gene3D" id="2.10.110.10">
    <property type="entry name" value="Cysteine Rich Protein"/>
    <property type="match status" value="2"/>
</dbReference>
<keyword evidence="1 5" id="KW-0479">Metal-binding</keyword>
<feature type="compositionally biased region" description="Pro residues" evidence="6">
    <location>
        <begin position="604"/>
        <end position="619"/>
    </location>
</feature>
<dbReference type="OrthoDB" id="1112565at2759"/>
<feature type="compositionally biased region" description="Pro residues" evidence="6">
    <location>
        <begin position="587"/>
        <end position="596"/>
    </location>
</feature>
<dbReference type="InterPro" id="IPR001781">
    <property type="entry name" value="Znf_LIM"/>
</dbReference>
<accession>A0A6A6HM36</accession>
<keyword evidence="9" id="KW-1185">Reference proteome</keyword>
<feature type="compositionally biased region" description="Pro residues" evidence="6">
    <location>
        <begin position="420"/>
        <end position="429"/>
    </location>
</feature>
<evidence type="ECO:0000256" key="4">
    <source>
        <dbReference type="ARBA" id="ARBA00023038"/>
    </source>
</evidence>
<gene>
    <name evidence="8" type="ORF">EV356DRAFT_528394</name>
</gene>
<name>A0A6A6HM36_VIRVR</name>
<feature type="compositionally biased region" description="Low complexity" evidence="6">
    <location>
        <begin position="403"/>
        <end position="413"/>
    </location>
</feature>
<feature type="region of interest" description="Disordered" evidence="6">
    <location>
        <begin position="30"/>
        <end position="632"/>
    </location>
</feature>
<keyword evidence="3 5" id="KW-0862">Zinc</keyword>
<evidence type="ECO:0000256" key="1">
    <source>
        <dbReference type="ARBA" id="ARBA00022723"/>
    </source>
</evidence>
<dbReference type="CDD" id="cd09397">
    <property type="entry name" value="LIM1_UF1"/>
    <property type="match status" value="1"/>
</dbReference>
<feature type="domain" description="LIM zinc-binding" evidence="7">
    <location>
        <begin position="632"/>
        <end position="695"/>
    </location>
</feature>
<feature type="compositionally biased region" description="Polar residues" evidence="6">
    <location>
        <begin position="91"/>
        <end position="115"/>
    </location>
</feature>
<evidence type="ECO:0000313" key="8">
    <source>
        <dbReference type="EMBL" id="KAF2239097.1"/>
    </source>
</evidence>
<dbReference type="SUPFAM" id="SSF57716">
    <property type="entry name" value="Glucocorticoid receptor-like (DNA-binding domain)"/>
    <property type="match status" value="1"/>
</dbReference>
<dbReference type="PROSITE" id="PS50023">
    <property type="entry name" value="LIM_DOMAIN_2"/>
    <property type="match status" value="2"/>
</dbReference>